<comment type="similarity">
    <text evidence="2 7">Belongs to the MgtC/SapB family.</text>
</comment>
<dbReference type="PANTHER" id="PTHR33778:SF1">
    <property type="entry name" value="MAGNESIUM TRANSPORTER YHID-RELATED"/>
    <property type="match status" value="1"/>
</dbReference>
<dbReference type="InterPro" id="IPR003416">
    <property type="entry name" value="MgtC/SapB/SrpB/YhiD_fam"/>
</dbReference>
<reference evidence="9 10" key="1">
    <citation type="submission" date="2019-09" db="EMBL/GenBank/DDBJ databases">
        <authorList>
            <person name="Depoorter E."/>
        </authorList>
    </citation>
    <scope>NUCLEOTIDE SEQUENCE [LARGE SCALE GENOMIC DNA]</scope>
    <source>
        <strain evidence="9">LMG 30113</strain>
    </source>
</reference>
<evidence type="ECO:0000256" key="3">
    <source>
        <dbReference type="ARBA" id="ARBA00022475"/>
    </source>
</evidence>
<name>A0A6P2PV23_9BURK</name>
<keyword evidence="3" id="KW-1003">Cell membrane</keyword>
<dbReference type="AlphaFoldDB" id="A0A6P2PV23"/>
<dbReference type="GO" id="GO:0008168">
    <property type="term" value="F:methyltransferase activity"/>
    <property type="evidence" value="ECO:0007669"/>
    <property type="project" value="UniProtKB-KW"/>
</dbReference>
<dbReference type="GO" id="GO:0032259">
    <property type="term" value="P:methylation"/>
    <property type="evidence" value="ECO:0007669"/>
    <property type="project" value="UniProtKB-KW"/>
</dbReference>
<dbReference type="InterPro" id="IPR049177">
    <property type="entry name" value="MgtC_SapB_SrpB_YhiD_N"/>
</dbReference>
<feature type="transmembrane region" description="Helical" evidence="7">
    <location>
        <begin position="38"/>
        <end position="59"/>
    </location>
</feature>
<feature type="transmembrane region" description="Helical" evidence="7">
    <location>
        <begin position="71"/>
        <end position="89"/>
    </location>
</feature>
<keyword evidence="9" id="KW-0808">Transferase</keyword>
<evidence type="ECO:0000256" key="1">
    <source>
        <dbReference type="ARBA" id="ARBA00004651"/>
    </source>
</evidence>
<feature type="transmembrane region" description="Helical" evidence="7">
    <location>
        <begin position="101"/>
        <end position="132"/>
    </location>
</feature>
<protein>
    <recommendedName>
        <fullName evidence="7">Protein MgtC</fullName>
    </recommendedName>
</protein>
<dbReference type="RefSeq" id="WP_031402023.1">
    <property type="nucleotide sequence ID" value="NZ_CABVQD010000022.1"/>
</dbReference>
<keyword evidence="7" id="KW-0997">Cell inner membrane</keyword>
<proteinExistence type="inferred from homology"/>
<dbReference type="Pfam" id="PF02308">
    <property type="entry name" value="MgtC"/>
    <property type="match status" value="1"/>
</dbReference>
<dbReference type="PRINTS" id="PR01837">
    <property type="entry name" value="MGTCSAPBPROT"/>
</dbReference>
<dbReference type="GO" id="GO:0005886">
    <property type="term" value="C:plasma membrane"/>
    <property type="evidence" value="ECO:0007669"/>
    <property type="project" value="UniProtKB-SubCell"/>
</dbReference>
<evidence type="ECO:0000256" key="7">
    <source>
        <dbReference type="RuleBase" id="RU365041"/>
    </source>
</evidence>
<dbReference type="EMBL" id="CABVQD010000022">
    <property type="protein sequence ID" value="VWC11279.1"/>
    <property type="molecule type" value="Genomic_DNA"/>
</dbReference>
<feature type="domain" description="MgtC/SapB/SrpB/YhiD N-terminal" evidence="8">
    <location>
        <begin position="11"/>
        <end position="140"/>
    </location>
</feature>
<evidence type="ECO:0000256" key="4">
    <source>
        <dbReference type="ARBA" id="ARBA00022692"/>
    </source>
</evidence>
<evidence type="ECO:0000313" key="9">
    <source>
        <dbReference type="EMBL" id="VWC11279.1"/>
    </source>
</evidence>
<keyword evidence="9" id="KW-0489">Methyltransferase</keyword>
<keyword evidence="5 7" id="KW-1133">Transmembrane helix</keyword>
<evidence type="ECO:0000313" key="10">
    <source>
        <dbReference type="Proteomes" id="UP000494330"/>
    </source>
</evidence>
<accession>A0A6P2PV23</accession>
<evidence type="ECO:0000259" key="8">
    <source>
        <dbReference type="Pfam" id="PF02308"/>
    </source>
</evidence>
<comment type="subcellular location">
    <subcellularLocation>
        <location evidence="7">Cell inner membrane</location>
        <topology evidence="7">Multi-pass membrane protein</topology>
    </subcellularLocation>
    <subcellularLocation>
        <location evidence="1">Cell membrane</location>
        <topology evidence="1">Multi-pass membrane protein</topology>
    </subcellularLocation>
</comment>
<keyword evidence="10" id="KW-1185">Reference proteome</keyword>
<evidence type="ECO:0000256" key="6">
    <source>
        <dbReference type="ARBA" id="ARBA00023136"/>
    </source>
</evidence>
<gene>
    <name evidence="9" type="ORF">BPA30113_05236</name>
</gene>
<keyword evidence="6 7" id="KW-0472">Membrane</keyword>
<keyword evidence="4 7" id="KW-0812">Transmembrane</keyword>
<sequence>MISQMEIVSRLLLAALLGSIVGIERERLSWAAGLRTHMLVAVGAALVMVVSAFGFADIQNARNVSLDPSRVAAQVVSGIGFLGAGSIMLRGEIIRGLTTAASLWVVAAVGLAVGGGMYVAAIAATAIVLAILAGLKPIEKRFFATRQRWGVRILACRGAVKLTSLQAMPGIDAARIVQFVIERDDAAPDDDRIHLVFAKMTSSEFQAVRQSLQTLVGIKKMEESAA</sequence>
<evidence type="ECO:0000256" key="5">
    <source>
        <dbReference type="ARBA" id="ARBA00022989"/>
    </source>
</evidence>
<evidence type="ECO:0000256" key="2">
    <source>
        <dbReference type="ARBA" id="ARBA00009298"/>
    </source>
</evidence>
<dbReference type="PANTHER" id="PTHR33778">
    <property type="entry name" value="PROTEIN MGTC"/>
    <property type="match status" value="1"/>
</dbReference>
<dbReference type="Proteomes" id="UP000494330">
    <property type="component" value="Unassembled WGS sequence"/>
</dbReference>
<organism evidence="9 10">
    <name type="scientific">Burkholderia paludis</name>
    <dbReference type="NCBI Taxonomy" id="1506587"/>
    <lineage>
        <taxon>Bacteria</taxon>
        <taxon>Pseudomonadati</taxon>
        <taxon>Pseudomonadota</taxon>
        <taxon>Betaproteobacteria</taxon>
        <taxon>Burkholderiales</taxon>
        <taxon>Burkholderiaceae</taxon>
        <taxon>Burkholderia</taxon>
        <taxon>Burkholderia cepacia complex</taxon>
    </lineage>
</organism>